<dbReference type="KEGG" id="trd:THERU_04430"/>
<keyword evidence="1" id="KW-0812">Transmembrane</keyword>
<evidence type="ECO:0000313" key="2">
    <source>
        <dbReference type="EMBL" id="AHE96827.1"/>
    </source>
</evidence>
<proteinExistence type="predicted"/>
<organism evidence="3">
    <name type="scientific">Thermocrinis ruber</name>
    <dbReference type="NCBI Taxonomy" id="75906"/>
    <lineage>
        <taxon>Bacteria</taxon>
        <taxon>Pseudomonadati</taxon>
        <taxon>Aquificota</taxon>
        <taxon>Aquificia</taxon>
        <taxon>Aquificales</taxon>
        <taxon>Aquificaceae</taxon>
        <taxon>Thermocrinis</taxon>
    </lineage>
</organism>
<evidence type="ECO:0008006" key="4">
    <source>
        <dbReference type="Google" id="ProtNLM"/>
    </source>
</evidence>
<dbReference type="STRING" id="75906.THERU_04430"/>
<dbReference type="HOGENOM" id="CLU_2332728_0_0_0"/>
<name>W0DHW5_9AQUI</name>
<keyword evidence="1" id="KW-0472">Membrane</keyword>
<dbReference type="EMBL" id="CP007028">
    <property type="protein sequence ID" value="AHE96827.1"/>
    <property type="molecule type" value="Genomic_DNA"/>
</dbReference>
<evidence type="ECO:0000313" key="3">
    <source>
        <dbReference type="Proteomes" id="UP000018914"/>
    </source>
</evidence>
<dbReference type="AlphaFoldDB" id="W0DHW5"/>
<keyword evidence="3" id="KW-1185">Reference proteome</keyword>
<feature type="transmembrane region" description="Helical" evidence="1">
    <location>
        <begin position="16"/>
        <end position="37"/>
    </location>
</feature>
<accession>W0DHW5</accession>
<feature type="transmembrane region" description="Helical" evidence="1">
    <location>
        <begin position="57"/>
        <end position="78"/>
    </location>
</feature>
<evidence type="ECO:0000256" key="1">
    <source>
        <dbReference type="SAM" id="Phobius"/>
    </source>
</evidence>
<sequence>MIATMTGSLIVSPVQAFWMMMIGQAVLTTIFTQIRLIAIFRETYTTIYATMTMISQAFLTTTGAVLAGMIGLQVGLMIGEVVRGTAGAVPVGIAKLGL</sequence>
<keyword evidence="1" id="KW-1133">Transmembrane helix</keyword>
<gene>
    <name evidence="2" type="ORF">THERU_04430</name>
</gene>
<dbReference type="Proteomes" id="UP000018914">
    <property type="component" value="Chromosome"/>
</dbReference>
<reference evidence="2 3" key="1">
    <citation type="submission" date="2013-12" db="EMBL/GenBank/DDBJ databases">
        <authorList>
            <consortium name="DOE Joint Genome Institute"/>
            <person name="Eisen J."/>
            <person name="Huntemann M."/>
            <person name="Han J."/>
            <person name="Chen A."/>
            <person name="Kyrpides N."/>
            <person name="Mavromatis K."/>
            <person name="Markowitz V."/>
            <person name="Palaniappan K."/>
            <person name="Ivanova N."/>
            <person name="Schaumberg A."/>
            <person name="Pati A."/>
            <person name="Liolios K."/>
            <person name="Nordberg H.P."/>
            <person name="Cantor M.N."/>
            <person name="Hua S.X."/>
            <person name="Woyke T."/>
        </authorList>
    </citation>
    <scope>NUCLEOTIDE SEQUENCE [LARGE SCALE GENOMIC DNA]</scope>
    <source>
        <strain evidence="2 3">DSM 23557</strain>
    </source>
</reference>
<protein>
    <recommendedName>
        <fullName evidence="4">ABC transporter permease</fullName>
    </recommendedName>
</protein>